<evidence type="ECO:0000313" key="1">
    <source>
        <dbReference type="EMBL" id="ATB29661.1"/>
    </source>
</evidence>
<reference evidence="1 2" key="1">
    <citation type="submission" date="2017-06" db="EMBL/GenBank/DDBJ databases">
        <authorList>
            <person name="Kim H.J."/>
            <person name="Triplett B.A."/>
        </authorList>
    </citation>
    <scope>NUCLEOTIDE SEQUENCE [LARGE SCALE GENOMIC DNA]</scope>
    <source>
        <strain evidence="1 2">DSM 14713</strain>
    </source>
</reference>
<protein>
    <recommendedName>
        <fullName evidence="3">Lipoprotein</fullName>
    </recommendedName>
</protein>
<dbReference type="AlphaFoldDB" id="A0A250IEU6"/>
<sequence>MSAEAMRRGVALLVAVWATGCLTLEPAVGLEEGRVTVCGGRSAPEGWPGEAEGEELLGPFLECGGPGDFVEMQGGVDMPRVVGRLDEWRAVRLGALGPVREDAAGVLNGKRAGFLRQASERYGAAAEVLALYVLHTATDEDVKEVLRRLAREKVLGETVGHMPWVREELEGRGMRLGEYREREERAGDVARGMGRVARDAWASTQMGDGARYVELTWLRGQLPPEYQRAMDEVERGQMERHFEPGSVARGSFDALTFGVPLGFHGLVEGTAEGAKSLARGEYERATRELAPAVLMAVMYAGGKAVRAGGSVGERVKALQEVRRRLEEKMGVEGLRELGREIQGSREAGRMVAVGGVEAAVVLHEARGEVGRARAWRAQAHGEKAGKTPGGGVEGRPGVGVAGLVDEGVGLTAEVVEAKWALVEVEVEGARLTRDAGVLEKRRPVLDEPPRGAQGNPRWEEYVAYYEKRLGEVKEGRAEKGPLKWEAYEPMRGWFARGLAFERAMVERLRADAVLPRAERKYLGDFERPRVETYVGVWKPKAGLRFADVLVIEEQAPTAGLPPRVETFSFKSRNLAGLKRSALRTQMVADASEALAYYGEELVIRRPSLKSLVEGRREVSIERVRLIYEGGVLKPLDGRMLKAVVDEIKATAPGVGVLFQ</sequence>
<dbReference type="Proteomes" id="UP000217289">
    <property type="component" value="Chromosome"/>
</dbReference>
<name>A0A250IEU6_9BACT</name>
<keyword evidence="2" id="KW-1185">Reference proteome</keyword>
<dbReference type="PROSITE" id="PS51257">
    <property type="entry name" value="PROKAR_LIPOPROTEIN"/>
    <property type="match status" value="1"/>
</dbReference>
<dbReference type="KEGG" id="mbd:MEBOL_003116"/>
<dbReference type="RefSeq" id="WP_095978201.1">
    <property type="nucleotide sequence ID" value="NZ_CP022163.1"/>
</dbReference>
<organism evidence="1 2">
    <name type="scientific">Melittangium boletus DSM 14713</name>
    <dbReference type="NCBI Taxonomy" id="1294270"/>
    <lineage>
        <taxon>Bacteria</taxon>
        <taxon>Pseudomonadati</taxon>
        <taxon>Myxococcota</taxon>
        <taxon>Myxococcia</taxon>
        <taxon>Myxococcales</taxon>
        <taxon>Cystobacterineae</taxon>
        <taxon>Archangiaceae</taxon>
        <taxon>Melittangium</taxon>
    </lineage>
</organism>
<accession>A0A250IEU6</accession>
<evidence type="ECO:0000313" key="2">
    <source>
        <dbReference type="Proteomes" id="UP000217289"/>
    </source>
</evidence>
<proteinExistence type="predicted"/>
<evidence type="ECO:0008006" key="3">
    <source>
        <dbReference type="Google" id="ProtNLM"/>
    </source>
</evidence>
<gene>
    <name evidence="1" type="ORF">MEBOL_003116</name>
</gene>
<dbReference type="OrthoDB" id="5524165at2"/>
<dbReference type="EMBL" id="CP022163">
    <property type="protein sequence ID" value="ATB29661.1"/>
    <property type="molecule type" value="Genomic_DNA"/>
</dbReference>